<dbReference type="RefSeq" id="WP_272470239.1">
    <property type="nucleotide sequence ID" value="NZ_JAMRYU010000006.1"/>
</dbReference>
<dbReference type="Gene3D" id="3.40.50.300">
    <property type="entry name" value="P-loop containing nucleotide triphosphate hydrolases"/>
    <property type="match status" value="1"/>
</dbReference>
<proteinExistence type="predicted"/>
<name>A0A9X3XJG9_9CLOT</name>
<dbReference type="AlphaFoldDB" id="A0A9X3XJG9"/>
<gene>
    <name evidence="1" type="ORF">NE398_07765</name>
</gene>
<dbReference type="Gene3D" id="3.30.420.240">
    <property type="match status" value="1"/>
</dbReference>
<dbReference type="InterPro" id="IPR027417">
    <property type="entry name" value="P-loop_NTPase"/>
</dbReference>
<sequence>MIKYKGKIYKNDYEYGLKLCIDYTYQYLISQGIEPKEAKEKTATLIKNNRDNIFKFHGYAYDLGKKSLEFFCLYFLKNIYVGEDKADLAPIHIEIWNEIQDAILTKKYDKLEYLLPRGTGKSTFISLALAIWCSVYKFKTYTVIASAIGDTAETFIRNIKLALDGNKRIEESFGELYNPKRCTVNAEKVELTNKTMIQSISASSTLRGKSYGNTRIELLLLDDYQKDDEINTQDQRDKKWKRFNDDVKFAIQKNNCTMIAVGTVQGDDCFYSRLKKLPTWKVRHEKGVLIDDVDSYFSNGLWFEFSKILFNKKKYGDNSLDFAKEFYLQNEEKMKFPLLWSSFWSCLDMAISYFENPISFKQEVQGDTSAQGERRFKTIITESDIDINSHDFKITMLCIDPANSLSNKADYSAFVVGSKTNVGTKYVRKGIIDRLDFNALCYKAIELLKKYDDISYVWIEKNLYMGSDVIKIKELIAKDNKLKNRRIEFENTMQRKNKFDKIDGISGDINLGRVIFNEEDEEPIKQMVNYVGMKSIHDDFPDCVSECVNRLDEIETISKITLLDRSCLF</sequence>
<reference evidence="1" key="1">
    <citation type="submission" date="2022-05" db="EMBL/GenBank/DDBJ databases">
        <title>Draft genome sequence of Clostridium tertium strain CP3 isolated from Peru.</title>
        <authorList>
            <person name="Hurtado R."/>
            <person name="Lima L."/>
            <person name="Sousa T."/>
            <person name="Jaiswal A.K."/>
            <person name="Tiwari S."/>
            <person name="Maturrano L."/>
            <person name="Brenig B."/>
            <person name="Azevedo V."/>
        </authorList>
    </citation>
    <scope>NUCLEOTIDE SEQUENCE</scope>
    <source>
        <strain evidence="1">CP3</strain>
    </source>
</reference>
<evidence type="ECO:0000313" key="2">
    <source>
        <dbReference type="Proteomes" id="UP001141183"/>
    </source>
</evidence>
<evidence type="ECO:0000313" key="1">
    <source>
        <dbReference type="EMBL" id="MDC4240058.1"/>
    </source>
</evidence>
<keyword evidence="2" id="KW-1185">Reference proteome</keyword>
<comment type="caution">
    <text evidence="1">The sequence shown here is derived from an EMBL/GenBank/DDBJ whole genome shotgun (WGS) entry which is preliminary data.</text>
</comment>
<accession>A0A9X3XJG9</accession>
<dbReference type="Proteomes" id="UP001141183">
    <property type="component" value="Unassembled WGS sequence"/>
</dbReference>
<organism evidence="1 2">
    <name type="scientific">Clostridium tertium</name>
    <dbReference type="NCBI Taxonomy" id="1559"/>
    <lineage>
        <taxon>Bacteria</taxon>
        <taxon>Bacillati</taxon>
        <taxon>Bacillota</taxon>
        <taxon>Clostridia</taxon>
        <taxon>Eubacteriales</taxon>
        <taxon>Clostridiaceae</taxon>
        <taxon>Clostridium</taxon>
    </lineage>
</organism>
<protein>
    <submittedName>
        <fullName evidence="1">Uncharacterized protein</fullName>
    </submittedName>
</protein>
<dbReference type="EMBL" id="JAMRYU010000006">
    <property type="protein sequence ID" value="MDC4240058.1"/>
    <property type="molecule type" value="Genomic_DNA"/>
</dbReference>